<dbReference type="PANTHER" id="PTHR34597">
    <property type="entry name" value="SLR1661 PROTEIN"/>
    <property type="match status" value="1"/>
</dbReference>
<feature type="non-terminal residue" evidence="4">
    <location>
        <position position="1"/>
    </location>
</feature>
<feature type="domain" description="Bacterial surface antigen (D15)" evidence="3">
    <location>
        <begin position="26"/>
        <end position="85"/>
    </location>
</feature>
<organism evidence="4">
    <name type="scientific">marine sediment metagenome</name>
    <dbReference type="NCBI Taxonomy" id="412755"/>
    <lineage>
        <taxon>unclassified sequences</taxon>
        <taxon>metagenomes</taxon>
        <taxon>ecological metagenomes</taxon>
    </lineage>
</organism>
<reference evidence="4" key="1">
    <citation type="journal article" date="2014" name="Front. Microbiol.">
        <title>High frequency of phylogenetically diverse reductive dehalogenase-homologous genes in deep subseafloor sedimentary metagenomes.</title>
        <authorList>
            <person name="Kawai M."/>
            <person name="Futagami T."/>
            <person name="Toyoda A."/>
            <person name="Takaki Y."/>
            <person name="Nishi S."/>
            <person name="Hori S."/>
            <person name="Arai W."/>
            <person name="Tsubouchi T."/>
            <person name="Morono Y."/>
            <person name="Uchiyama I."/>
            <person name="Ito T."/>
            <person name="Fujiyama A."/>
            <person name="Inagaki F."/>
            <person name="Takami H."/>
        </authorList>
    </citation>
    <scope>NUCLEOTIDE SEQUENCE</scope>
    <source>
        <strain evidence="4">Expedition CK06-06</strain>
    </source>
</reference>
<sequence length="86" mass="10033">EWRGYLRKGEFWKSPILAYRLRGRLGENLPFYEQFYLGGLETLRGYKENEFRGDKVVLGSLELRVPLAKEFLGSLFVDAGKAWSED</sequence>
<evidence type="ECO:0000256" key="1">
    <source>
        <dbReference type="ARBA" id="ARBA00004370"/>
    </source>
</evidence>
<dbReference type="Gene3D" id="2.40.160.50">
    <property type="entry name" value="membrane protein fhac: a member of the omp85/tpsb transporter family"/>
    <property type="match status" value="1"/>
</dbReference>
<dbReference type="AlphaFoldDB" id="X1FN22"/>
<feature type="non-terminal residue" evidence="4">
    <location>
        <position position="86"/>
    </location>
</feature>
<dbReference type="InterPro" id="IPR051544">
    <property type="entry name" value="TPS_OM_transporter"/>
</dbReference>
<accession>X1FN22</accession>
<protein>
    <recommendedName>
        <fullName evidence="3">Bacterial surface antigen (D15) domain-containing protein</fullName>
    </recommendedName>
</protein>
<dbReference type="GO" id="GO:0019867">
    <property type="term" value="C:outer membrane"/>
    <property type="evidence" value="ECO:0007669"/>
    <property type="project" value="InterPro"/>
</dbReference>
<comment type="subcellular location">
    <subcellularLocation>
        <location evidence="1">Membrane</location>
    </subcellularLocation>
</comment>
<evidence type="ECO:0000313" key="4">
    <source>
        <dbReference type="EMBL" id="GAH30779.1"/>
    </source>
</evidence>
<dbReference type="InterPro" id="IPR000184">
    <property type="entry name" value="Bac_surfAg_D15"/>
</dbReference>
<dbReference type="GO" id="GO:0098046">
    <property type="term" value="C:type V protein secretion system complex"/>
    <property type="evidence" value="ECO:0007669"/>
    <property type="project" value="TreeGrafter"/>
</dbReference>
<dbReference type="GO" id="GO:0046819">
    <property type="term" value="P:protein secretion by the type V secretion system"/>
    <property type="evidence" value="ECO:0007669"/>
    <property type="project" value="TreeGrafter"/>
</dbReference>
<evidence type="ECO:0000256" key="2">
    <source>
        <dbReference type="ARBA" id="ARBA00023136"/>
    </source>
</evidence>
<proteinExistence type="predicted"/>
<dbReference type="Pfam" id="PF01103">
    <property type="entry name" value="Omp85"/>
    <property type="match status" value="1"/>
</dbReference>
<name>X1FN22_9ZZZZ</name>
<gene>
    <name evidence="4" type="ORF">S01H4_66097</name>
</gene>
<dbReference type="GO" id="GO:0008320">
    <property type="term" value="F:protein transmembrane transporter activity"/>
    <property type="evidence" value="ECO:0007669"/>
    <property type="project" value="TreeGrafter"/>
</dbReference>
<keyword evidence="2" id="KW-0472">Membrane</keyword>
<comment type="caution">
    <text evidence="4">The sequence shown here is derived from an EMBL/GenBank/DDBJ whole genome shotgun (WGS) entry which is preliminary data.</text>
</comment>
<dbReference type="EMBL" id="BART01040745">
    <property type="protein sequence ID" value="GAH30779.1"/>
    <property type="molecule type" value="Genomic_DNA"/>
</dbReference>
<evidence type="ECO:0000259" key="3">
    <source>
        <dbReference type="Pfam" id="PF01103"/>
    </source>
</evidence>
<dbReference type="PANTHER" id="PTHR34597:SF3">
    <property type="entry name" value="OUTER MEMBRANE TRANSPORTER CDIB"/>
    <property type="match status" value="1"/>
</dbReference>